<dbReference type="SUPFAM" id="SSF53254">
    <property type="entry name" value="Phosphoglycerate mutase-like"/>
    <property type="match status" value="1"/>
</dbReference>
<dbReference type="PANTHER" id="PTHR46517:SF1">
    <property type="entry name" value="FRUCTOSE-2,6-BISPHOSPHATASE TIGAR"/>
    <property type="match status" value="1"/>
</dbReference>
<dbReference type="PANTHER" id="PTHR46517">
    <property type="entry name" value="FRUCTOSE-2,6-BISPHOSPHATASE TIGAR"/>
    <property type="match status" value="1"/>
</dbReference>
<gene>
    <name evidence="2" type="ORF">ACFQ4R_02800</name>
</gene>
<proteinExistence type="predicted"/>
<dbReference type="PROSITE" id="PS00175">
    <property type="entry name" value="PG_MUTASE"/>
    <property type="match status" value="1"/>
</dbReference>
<evidence type="ECO:0000313" key="2">
    <source>
        <dbReference type="EMBL" id="MFD1410553.1"/>
    </source>
</evidence>
<reference evidence="3" key="1">
    <citation type="journal article" date="2019" name="Int. J. Syst. Evol. Microbiol.">
        <title>The Global Catalogue of Microorganisms (GCM) 10K type strain sequencing project: providing services to taxonomists for standard genome sequencing and annotation.</title>
        <authorList>
            <consortium name="The Broad Institute Genomics Platform"/>
            <consortium name="The Broad Institute Genome Sequencing Center for Infectious Disease"/>
            <person name="Wu L."/>
            <person name="Ma J."/>
        </authorList>
    </citation>
    <scope>NUCLEOTIDE SEQUENCE [LARGE SCALE GENOMIC DNA]</scope>
    <source>
        <strain evidence="3">CCM 8937</strain>
    </source>
</reference>
<dbReference type="InterPro" id="IPR051695">
    <property type="entry name" value="Phosphoglycerate_Mutase"/>
</dbReference>
<dbReference type="InterPro" id="IPR029033">
    <property type="entry name" value="His_PPase_superfam"/>
</dbReference>
<keyword evidence="1 2" id="KW-0378">Hydrolase</keyword>
<dbReference type="EC" id="3.1.3.-" evidence="2"/>
<dbReference type="SMART" id="SM00855">
    <property type="entry name" value="PGAM"/>
    <property type="match status" value="1"/>
</dbReference>
<evidence type="ECO:0000313" key="3">
    <source>
        <dbReference type="Proteomes" id="UP001597191"/>
    </source>
</evidence>
<dbReference type="Proteomes" id="UP001597191">
    <property type="component" value="Unassembled WGS sequence"/>
</dbReference>
<organism evidence="2 3">
    <name type="scientific">Lapidilactobacillus gannanensis</name>
    <dbReference type="NCBI Taxonomy" id="2486002"/>
    <lineage>
        <taxon>Bacteria</taxon>
        <taxon>Bacillati</taxon>
        <taxon>Bacillota</taxon>
        <taxon>Bacilli</taxon>
        <taxon>Lactobacillales</taxon>
        <taxon>Lactobacillaceae</taxon>
        <taxon>Lapidilactobacillus</taxon>
    </lineage>
</organism>
<sequence>MTKLFIVRHGETENNRLNLMNGGNVDSPLTDKGVAGAKNLGQFLKNQSFDHAYVSPQQRAQTTLDLILQQHAQPVATTILEDLREFNMGRWDGLPIATLPQGQLLDNYLHHPEQYDAQLTGGESYQHLVDRGQRAFDQIVQAYPQGRVLVVAHGVILRATLNYLQGTPLSKIRDGVSLVNCSVSEFTASLNDQKIDYRCDHWNQLPPAVSQSAK</sequence>
<name>A0ABW4BMR0_9LACO</name>
<dbReference type="RefSeq" id="WP_125647769.1">
    <property type="nucleotide sequence ID" value="NZ_JBHTOH010000016.1"/>
</dbReference>
<comment type="caution">
    <text evidence="2">The sequence shown here is derived from an EMBL/GenBank/DDBJ whole genome shotgun (WGS) entry which is preliminary data.</text>
</comment>
<dbReference type="InterPro" id="IPR001345">
    <property type="entry name" value="PG/BPGM_mutase_AS"/>
</dbReference>
<dbReference type="EMBL" id="JBHTOH010000016">
    <property type="protein sequence ID" value="MFD1410553.1"/>
    <property type="molecule type" value="Genomic_DNA"/>
</dbReference>
<evidence type="ECO:0000256" key="1">
    <source>
        <dbReference type="ARBA" id="ARBA00022801"/>
    </source>
</evidence>
<protein>
    <submittedName>
        <fullName evidence="2">Histidine phosphatase family protein</fullName>
        <ecNumber evidence="2">3.1.3.-</ecNumber>
    </submittedName>
</protein>
<dbReference type="CDD" id="cd07067">
    <property type="entry name" value="HP_PGM_like"/>
    <property type="match status" value="1"/>
</dbReference>
<dbReference type="GO" id="GO:0016787">
    <property type="term" value="F:hydrolase activity"/>
    <property type="evidence" value="ECO:0007669"/>
    <property type="project" value="UniProtKB-KW"/>
</dbReference>
<dbReference type="Pfam" id="PF00300">
    <property type="entry name" value="His_Phos_1"/>
    <property type="match status" value="1"/>
</dbReference>
<dbReference type="InterPro" id="IPR013078">
    <property type="entry name" value="His_Pase_superF_clade-1"/>
</dbReference>
<dbReference type="Gene3D" id="3.40.50.1240">
    <property type="entry name" value="Phosphoglycerate mutase-like"/>
    <property type="match status" value="1"/>
</dbReference>
<keyword evidence="3" id="KW-1185">Reference proteome</keyword>
<accession>A0ABW4BMR0</accession>